<organism evidence="1">
    <name type="scientific">Brassica cretica</name>
    <name type="common">Mustard</name>
    <dbReference type="NCBI Taxonomy" id="69181"/>
    <lineage>
        <taxon>Eukaryota</taxon>
        <taxon>Viridiplantae</taxon>
        <taxon>Streptophyta</taxon>
        <taxon>Embryophyta</taxon>
        <taxon>Tracheophyta</taxon>
        <taxon>Spermatophyta</taxon>
        <taxon>Magnoliopsida</taxon>
        <taxon>eudicotyledons</taxon>
        <taxon>Gunneridae</taxon>
        <taxon>Pentapetalae</taxon>
        <taxon>rosids</taxon>
        <taxon>malvids</taxon>
        <taxon>Brassicales</taxon>
        <taxon>Brassicaceae</taxon>
        <taxon>Brassiceae</taxon>
        <taxon>Brassica</taxon>
    </lineage>
</organism>
<accession>A0A8S9KNQ2</accession>
<comment type="caution">
    <text evidence="1">The sequence shown here is derived from an EMBL/GenBank/DDBJ whole genome shotgun (WGS) entry which is preliminary data.</text>
</comment>
<protein>
    <submittedName>
        <fullName evidence="1">Uncharacterized protein</fullName>
    </submittedName>
</protein>
<evidence type="ECO:0000313" key="1">
    <source>
        <dbReference type="EMBL" id="KAF2594923.1"/>
    </source>
</evidence>
<gene>
    <name evidence="1" type="ORF">F2Q70_00043258</name>
</gene>
<name>A0A8S9KNQ2_BRACR</name>
<reference evidence="1" key="1">
    <citation type="submission" date="2019-12" db="EMBL/GenBank/DDBJ databases">
        <title>Genome sequencing and annotation of Brassica cretica.</title>
        <authorList>
            <person name="Studholme D.J."/>
            <person name="Sarris P.F."/>
        </authorList>
    </citation>
    <scope>NUCLEOTIDE SEQUENCE</scope>
    <source>
        <strain evidence="1">PFS-102/07</strain>
        <tissue evidence="1">Leaf</tissue>
    </source>
</reference>
<dbReference type="AlphaFoldDB" id="A0A8S9KNQ2"/>
<sequence length="101" mass="11877">MRARSLRSDRAWLELGRYLATEPCATELWLELELGRYVTTELGLSVVRLPYSSLPVVGSITCPFPWTIGIWFDLRFEQDFTTRLFVKNLFTKYNFREKCSC</sequence>
<dbReference type="EMBL" id="QGKY02000164">
    <property type="protein sequence ID" value="KAF2594923.1"/>
    <property type="molecule type" value="Genomic_DNA"/>
</dbReference>
<proteinExistence type="predicted"/>